<evidence type="ECO:0000256" key="6">
    <source>
        <dbReference type="PIRNR" id="PIRNR002030"/>
    </source>
</evidence>
<dbReference type="InterPro" id="IPR016339">
    <property type="entry name" value="Hemoglobin_trunc_I"/>
</dbReference>
<organism evidence="9 10">
    <name type="scientific">Frankia torreyi</name>
    <dbReference type="NCBI Taxonomy" id="1856"/>
    <lineage>
        <taxon>Bacteria</taxon>
        <taxon>Bacillati</taxon>
        <taxon>Actinomycetota</taxon>
        <taxon>Actinomycetes</taxon>
        <taxon>Frankiales</taxon>
        <taxon>Frankiaceae</taxon>
        <taxon>Frankia</taxon>
    </lineage>
</organism>
<dbReference type="GO" id="GO:0019825">
    <property type="term" value="F:oxygen binding"/>
    <property type="evidence" value="ECO:0007669"/>
    <property type="project" value="InterPro"/>
</dbReference>
<dbReference type="Proteomes" id="UP000032545">
    <property type="component" value="Unassembled WGS sequence"/>
</dbReference>
<dbReference type="PATRIC" id="fig|1502723.3.peg.5397"/>
<reference evidence="9 10" key="2">
    <citation type="journal article" date="2016" name="Genome Announc.">
        <title>Permanent Draft Genome Sequences for Two Variants of Frankia sp. Strain CpI1, the First Frankia Strain Isolated from Root Nodules of Comptonia peregrina.</title>
        <authorList>
            <person name="Oshone R."/>
            <person name="Hurst S.G.IV."/>
            <person name="Abebe-Akele F."/>
            <person name="Simpson S."/>
            <person name="Morris K."/>
            <person name="Thomas W.K."/>
            <person name="Tisa L.S."/>
        </authorList>
    </citation>
    <scope>NUCLEOTIDE SEQUENCE [LARGE SCALE GENOMIC DNA]</scope>
    <source>
        <strain evidence="10">CpI1-S</strain>
    </source>
</reference>
<comment type="similarity">
    <text evidence="1 6">Belongs to the truncated hemoglobin family. Group I subfamily.</text>
</comment>
<evidence type="ECO:0000256" key="8">
    <source>
        <dbReference type="PIRSR" id="PIRSR601486-1"/>
    </source>
</evidence>
<dbReference type="SUPFAM" id="SSF46458">
    <property type="entry name" value="Globin-like"/>
    <property type="match status" value="1"/>
</dbReference>
<evidence type="ECO:0000256" key="7">
    <source>
        <dbReference type="PIRSR" id="PIRSR002030-1"/>
    </source>
</evidence>
<dbReference type="InterPro" id="IPR001486">
    <property type="entry name" value="Hemoglobin_trunc"/>
</dbReference>
<dbReference type="GO" id="GO:0005344">
    <property type="term" value="F:oxygen carrier activity"/>
    <property type="evidence" value="ECO:0007669"/>
    <property type="project" value="UniProtKB-UniRule"/>
</dbReference>
<dbReference type="RefSeq" id="WP_044887674.1">
    <property type="nucleotide sequence ID" value="NZ_JYFN01000058.1"/>
</dbReference>
<gene>
    <name evidence="9" type="ORF">FF36_05188</name>
</gene>
<dbReference type="Gene3D" id="1.10.490.10">
    <property type="entry name" value="Globins"/>
    <property type="match status" value="1"/>
</dbReference>
<proteinExistence type="inferred from homology"/>
<sequence>MSIYQDIGGAKAVKAAVDEFYVRVLADPDLVRFFEGRDLASLKASQREFIGAALGGPEIYQGDAMSQVHASLGVADAQFDGVVAHLLAAFASAGVPAEAAGKIAAVLGPLRGDIVTAS</sequence>
<evidence type="ECO:0000313" key="9">
    <source>
        <dbReference type="EMBL" id="KJE20516.1"/>
    </source>
</evidence>
<feature type="binding site" description="distal binding residue" evidence="8">
    <location>
        <position position="69"/>
    </location>
    <ligand>
        <name>heme</name>
        <dbReference type="ChEBI" id="CHEBI:30413"/>
    </ligand>
    <ligandPart>
        <name>Fe</name>
        <dbReference type="ChEBI" id="CHEBI:18248"/>
    </ligandPart>
</feature>
<keyword evidence="2 6" id="KW-0813">Transport</keyword>
<evidence type="ECO:0000256" key="4">
    <source>
        <dbReference type="ARBA" id="ARBA00022723"/>
    </source>
</evidence>
<protein>
    <recommendedName>
        <fullName evidence="6">Group 1 truncated hemoglobin</fullName>
    </recommendedName>
</protein>
<dbReference type="AlphaFoldDB" id="A0A0D8B8J4"/>
<evidence type="ECO:0000256" key="1">
    <source>
        <dbReference type="ARBA" id="ARBA00009660"/>
    </source>
</evidence>
<accession>A0A0D8B8J4</accession>
<keyword evidence="4 6" id="KW-0479">Metal-binding</keyword>
<evidence type="ECO:0000256" key="5">
    <source>
        <dbReference type="ARBA" id="ARBA00023004"/>
    </source>
</evidence>
<dbReference type="CDD" id="cd00454">
    <property type="entry name" value="TrHb1_N"/>
    <property type="match status" value="1"/>
</dbReference>
<evidence type="ECO:0000256" key="2">
    <source>
        <dbReference type="ARBA" id="ARBA00022448"/>
    </source>
</evidence>
<dbReference type="InterPro" id="IPR009050">
    <property type="entry name" value="Globin-like_sf"/>
</dbReference>
<dbReference type="PIRSF" id="PIRSF002030">
    <property type="entry name" value="Globin_Protozoa/Cyanobacteria"/>
    <property type="match status" value="1"/>
</dbReference>
<dbReference type="GO" id="GO:0046872">
    <property type="term" value="F:metal ion binding"/>
    <property type="evidence" value="ECO:0007669"/>
    <property type="project" value="UniProtKB-UniRule"/>
</dbReference>
<evidence type="ECO:0000256" key="3">
    <source>
        <dbReference type="ARBA" id="ARBA00022617"/>
    </source>
</evidence>
<keyword evidence="3 6" id="KW-0349">Heme</keyword>
<dbReference type="OrthoDB" id="9798157at2"/>
<keyword evidence="6" id="KW-0561">Oxygen transport</keyword>
<dbReference type="EMBL" id="JYFN01000058">
    <property type="protein sequence ID" value="KJE20516.1"/>
    <property type="molecule type" value="Genomic_DNA"/>
</dbReference>
<dbReference type="InterPro" id="IPR012292">
    <property type="entry name" value="Globin/Proto"/>
</dbReference>
<dbReference type="Pfam" id="PF01152">
    <property type="entry name" value="Bac_globin"/>
    <property type="match status" value="1"/>
</dbReference>
<reference evidence="10" key="1">
    <citation type="submission" date="2015-02" db="EMBL/GenBank/DDBJ databases">
        <title>Draft Genome of Frankia sp. CpI1-S.</title>
        <authorList>
            <person name="Oshone R.T."/>
            <person name="Ngom M."/>
            <person name="Ghodhbane-Gtari F."/>
            <person name="Gtari M."/>
            <person name="Morris K."/>
            <person name="Thomas K."/>
            <person name="Sen A."/>
            <person name="Tisa L.S."/>
        </authorList>
    </citation>
    <scope>NUCLEOTIDE SEQUENCE [LARGE SCALE GENOMIC DNA]</scope>
    <source>
        <strain evidence="10">CpI1-S</strain>
    </source>
</reference>
<keyword evidence="5 6" id="KW-0408">Iron</keyword>
<name>A0A0D8B8J4_9ACTN</name>
<keyword evidence="10" id="KW-1185">Reference proteome</keyword>
<comment type="cofactor">
    <cofactor evidence="7">
        <name>heme</name>
        <dbReference type="ChEBI" id="CHEBI:30413"/>
    </cofactor>
    <text evidence="7">Binds 1 heme group per subunit.</text>
</comment>
<feature type="binding site" description="proximal binding residue" evidence="7">
    <location>
        <position position="69"/>
    </location>
    <ligand>
        <name>heme</name>
        <dbReference type="ChEBI" id="CHEBI:30413"/>
    </ligand>
    <ligandPart>
        <name>Fe</name>
        <dbReference type="ChEBI" id="CHEBI:18248"/>
    </ligandPart>
</feature>
<dbReference type="GO" id="GO:0020037">
    <property type="term" value="F:heme binding"/>
    <property type="evidence" value="ECO:0007669"/>
    <property type="project" value="InterPro"/>
</dbReference>
<comment type="caution">
    <text evidence="9">The sequence shown here is derived from an EMBL/GenBank/DDBJ whole genome shotgun (WGS) entry which is preliminary data.</text>
</comment>
<evidence type="ECO:0000313" key="10">
    <source>
        <dbReference type="Proteomes" id="UP000032545"/>
    </source>
</evidence>